<dbReference type="Gene3D" id="2.60.120.260">
    <property type="entry name" value="Galactose-binding domain-like"/>
    <property type="match status" value="1"/>
</dbReference>
<dbReference type="InterPro" id="IPR000601">
    <property type="entry name" value="PKD_dom"/>
</dbReference>
<organism evidence="2 3">
    <name type="scientific">Paralabilibaculum antarcticum</name>
    <dbReference type="NCBI Taxonomy" id="2912572"/>
    <lineage>
        <taxon>Bacteria</taxon>
        <taxon>Pseudomonadati</taxon>
        <taxon>Bacteroidota</taxon>
        <taxon>Bacteroidia</taxon>
        <taxon>Marinilabiliales</taxon>
        <taxon>Marinifilaceae</taxon>
        <taxon>Paralabilibaculum</taxon>
    </lineage>
</organism>
<dbReference type="Proteomes" id="UP001528920">
    <property type="component" value="Unassembled WGS sequence"/>
</dbReference>
<evidence type="ECO:0000313" key="2">
    <source>
        <dbReference type="EMBL" id="MDE5416909.1"/>
    </source>
</evidence>
<accession>A0ABT5VRI8</accession>
<evidence type="ECO:0000313" key="3">
    <source>
        <dbReference type="Proteomes" id="UP001528920"/>
    </source>
</evidence>
<keyword evidence="3" id="KW-1185">Reference proteome</keyword>
<comment type="caution">
    <text evidence="2">The sequence shown here is derived from an EMBL/GenBank/DDBJ whole genome shotgun (WGS) entry which is preliminary data.</text>
</comment>
<dbReference type="PROSITE" id="PS51257">
    <property type="entry name" value="PROKAR_LIPOPROTEIN"/>
    <property type="match status" value="1"/>
</dbReference>
<feature type="domain" description="PKD" evidence="1">
    <location>
        <begin position="50"/>
        <end position="93"/>
    </location>
</feature>
<dbReference type="EMBL" id="JAKJSC010000001">
    <property type="protein sequence ID" value="MDE5416909.1"/>
    <property type="molecule type" value="Genomic_DNA"/>
</dbReference>
<evidence type="ECO:0000259" key="1">
    <source>
        <dbReference type="PROSITE" id="PS50093"/>
    </source>
</evidence>
<reference evidence="2 3" key="1">
    <citation type="submission" date="2022-01" db="EMBL/GenBank/DDBJ databases">
        <title>Labilibaculum sp. nov, a marine bacterium isolated from Antarctica.</title>
        <authorList>
            <person name="Dai W."/>
        </authorList>
    </citation>
    <scope>NUCLEOTIDE SEQUENCE [LARGE SCALE GENOMIC DNA]</scope>
    <source>
        <strain evidence="2 3">DW002</strain>
    </source>
</reference>
<dbReference type="PROSITE" id="PS50093">
    <property type="entry name" value="PKD"/>
    <property type="match status" value="1"/>
</dbReference>
<dbReference type="RefSeq" id="WP_275108247.1">
    <property type="nucleotide sequence ID" value="NZ_JAKJSC010000001.1"/>
</dbReference>
<dbReference type="CDD" id="cd00146">
    <property type="entry name" value="PKD"/>
    <property type="match status" value="1"/>
</dbReference>
<dbReference type="InterPro" id="IPR035986">
    <property type="entry name" value="PKD_dom_sf"/>
</dbReference>
<proteinExistence type="predicted"/>
<dbReference type="InterPro" id="IPR013783">
    <property type="entry name" value="Ig-like_fold"/>
</dbReference>
<sequence>MKKILYFILLLTVVVSCSPDEYSAQENLMAEQIEWGYNATDVTNEYTLYNNTPGVSSIWDFGNGVTQKGNTVTARYTFAGTYTVTLTVISQGGVTVVEDKITTDVDNPSFLSGYPYDELIGSGEQTWAIDAYSKAHFGLGPTIANPVEWYGAAVNDKADRSLYDDRFTFKITASGLTVTQVTNGLVYANGAWASDLGTTAGNEEPSGGDFIMPFDGGDFVCTVAGDILNVTGGGFLGYYAGASEYEIMTLTEDLLEVAFWDTKSNFYWFTRFRPVDKLTPEPEPVVKELESNDISDDFEGNGNVVWETKDIEGFDIIDNFAPSDVNSSEKIVKYQKGAGEWTNVLTVLDYKIDLSTRNQFTMKVFIPAFNDYVTECNPGTDWLAEHNLKPQVDVKLQDSSLGGNAWQTQQVRSHTLTADQFGQWVELTFDYSDVTDRVDFDQVVIQLGAEGHCNTGLFYIDDFKLLP</sequence>
<dbReference type="SUPFAM" id="SSF49299">
    <property type="entry name" value="PKD domain"/>
    <property type="match status" value="1"/>
</dbReference>
<dbReference type="Gene3D" id="2.60.40.10">
    <property type="entry name" value="Immunoglobulins"/>
    <property type="match status" value="1"/>
</dbReference>
<protein>
    <submittedName>
        <fullName evidence="2">PKD domain-containing protein</fullName>
    </submittedName>
</protein>
<name>A0ABT5VRI8_9BACT</name>
<gene>
    <name evidence="2" type="ORF">L3049_02735</name>
</gene>
<dbReference type="Pfam" id="PF18911">
    <property type="entry name" value="PKD_4"/>
    <property type="match status" value="1"/>
</dbReference>